<dbReference type="InterPro" id="IPR036390">
    <property type="entry name" value="WH_DNA-bd_sf"/>
</dbReference>
<comment type="similarity">
    <text evidence="1">Belongs to the LysR transcriptional regulatory family.</text>
</comment>
<sequence>MDRFLLLTTFRRVVELDGFAAAARDLGLSNASVSKHVAQLESHLGVALLVRTTRRLSLTDAGRDYYRNAVHILDTLTEADDQAGLAGVAPRGRIRMTAPMSLGLADLTDRLVDFRERHPEITLDVLLDDRQVDLVEHGLDLAIRGAGPLADSSLRGRRLTPMDRWLVASPRYLETRGTPTSPDQLTDHACLAYSHAAEPDVWRFRRDGAEVEVGFSGPMRISNSIAIVTALVRGQGMALVPAFLVERELVAGQLARVLDRWESEPRSLHVLYPGHREHSARVRALIDFLVATYRERPLGRD</sequence>
<reference evidence="6 7" key="1">
    <citation type="submission" date="2018-10" db="EMBL/GenBank/DDBJ databases">
        <title>Genomic Encyclopedia of Type Strains, Phase IV (KMG-IV): sequencing the most valuable type-strain genomes for metagenomic binning, comparative biology and taxonomic classification.</title>
        <authorList>
            <person name="Goeker M."/>
        </authorList>
    </citation>
    <scope>NUCLEOTIDE SEQUENCE [LARGE SCALE GENOMIC DNA]</scope>
    <source>
        <strain evidence="6 7">DSM 4734</strain>
    </source>
</reference>
<dbReference type="PANTHER" id="PTHR30537">
    <property type="entry name" value="HTH-TYPE TRANSCRIPTIONAL REGULATOR"/>
    <property type="match status" value="1"/>
</dbReference>
<dbReference type="GO" id="GO:0043565">
    <property type="term" value="F:sequence-specific DNA binding"/>
    <property type="evidence" value="ECO:0007669"/>
    <property type="project" value="TreeGrafter"/>
</dbReference>
<dbReference type="PANTHER" id="PTHR30537:SF5">
    <property type="entry name" value="HTH-TYPE TRANSCRIPTIONAL ACTIVATOR TTDR-RELATED"/>
    <property type="match status" value="1"/>
</dbReference>
<dbReference type="OrthoDB" id="9813056at2"/>
<proteinExistence type="inferred from homology"/>
<dbReference type="PROSITE" id="PS50931">
    <property type="entry name" value="HTH_LYSR"/>
    <property type="match status" value="1"/>
</dbReference>
<dbReference type="SUPFAM" id="SSF53850">
    <property type="entry name" value="Periplasmic binding protein-like II"/>
    <property type="match status" value="1"/>
</dbReference>
<evidence type="ECO:0000259" key="5">
    <source>
        <dbReference type="PROSITE" id="PS50931"/>
    </source>
</evidence>
<feature type="domain" description="HTH lysR-type" evidence="5">
    <location>
        <begin position="1"/>
        <end position="59"/>
    </location>
</feature>
<evidence type="ECO:0000313" key="6">
    <source>
        <dbReference type="EMBL" id="RKR00510.1"/>
    </source>
</evidence>
<dbReference type="InterPro" id="IPR005119">
    <property type="entry name" value="LysR_subst-bd"/>
</dbReference>
<dbReference type="AlphaFoldDB" id="A0A495DE04"/>
<dbReference type="EMBL" id="RBIM01000003">
    <property type="protein sequence ID" value="RKR00510.1"/>
    <property type="molecule type" value="Genomic_DNA"/>
</dbReference>
<keyword evidence="2" id="KW-0805">Transcription regulation</keyword>
<evidence type="ECO:0000256" key="3">
    <source>
        <dbReference type="ARBA" id="ARBA00023125"/>
    </source>
</evidence>
<evidence type="ECO:0000313" key="7">
    <source>
        <dbReference type="Proteomes" id="UP000273675"/>
    </source>
</evidence>
<evidence type="ECO:0000256" key="4">
    <source>
        <dbReference type="ARBA" id="ARBA00023163"/>
    </source>
</evidence>
<keyword evidence="4" id="KW-0804">Transcription</keyword>
<protein>
    <submittedName>
        <fullName evidence="6">LysR family transcriptional regulator</fullName>
    </submittedName>
</protein>
<gene>
    <name evidence="6" type="ORF">C7435_1718</name>
</gene>
<organism evidence="6 7">
    <name type="scientific">Maricaulis maris</name>
    <dbReference type="NCBI Taxonomy" id="74318"/>
    <lineage>
        <taxon>Bacteria</taxon>
        <taxon>Pseudomonadati</taxon>
        <taxon>Pseudomonadota</taxon>
        <taxon>Alphaproteobacteria</taxon>
        <taxon>Maricaulales</taxon>
        <taxon>Maricaulaceae</taxon>
        <taxon>Maricaulis</taxon>
    </lineage>
</organism>
<dbReference type="GO" id="GO:0006351">
    <property type="term" value="P:DNA-templated transcription"/>
    <property type="evidence" value="ECO:0007669"/>
    <property type="project" value="TreeGrafter"/>
</dbReference>
<dbReference type="InterPro" id="IPR036388">
    <property type="entry name" value="WH-like_DNA-bd_sf"/>
</dbReference>
<comment type="caution">
    <text evidence="6">The sequence shown here is derived from an EMBL/GenBank/DDBJ whole genome shotgun (WGS) entry which is preliminary data.</text>
</comment>
<keyword evidence="3" id="KW-0238">DNA-binding</keyword>
<name>A0A495DE04_9PROT</name>
<dbReference type="InterPro" id="IPR058163">
    <property type="entry name" value="LysR-type_TF_proteobact-type"/>
</dbReference>
<dbReference type="GO" id="GO:0003700">
    <property type="term" value="F:DNA-binding transcription factor activity"/>
    <property type="evidence" value="ECO:0007669"/>
    <property type="project" value="InterPro"/>
</dbReference>
<evidence type="ECO:0000256" key="1">
    <source>
        <dbReference type="ARBA" id="ARBA00009437"/>
    </source>
</evidence>
<dbReference type="Gene3D" id="3.40.190.290">
    <property type="match status" value="1"/>
</dbReference>
<accession>A0A495DE04</accession>
<dbReference type="FunFam" id="1.10.10.10:FF:000001">
    <property type="entry name" value="LysR family transcriptional regulator"/>
    <property type="match status" value="1"/>
</dbReference>
<dbReference type="InterPro" id="IPR000847">
    <property type="entry name" value="LysR_HTH_N"/>
</dbReference>
<dbReference type="Gene3D" id="1.10.10.10">
    <property type="entry name" value="Winged helix-like DNA-binding domain superfamily/Winged helix DNA-binding domain"/>
    <property type="match status" value="1"/>
</dbReference>
<dbReference type="Pfam" id="PF03466">
    <property type="entry name" value="LysR_substrate"/>
    <property type="match status" value="1"/>
</dbReference>
<dbReference type="CDD" id="cd08422">
    <property type="entry name" value="PBP2_CrgA_like"/>
    <property type="match status" value="1"/>
</dbReference>
<dbReference type="PRINTS" id="PR00039">
    <property type="entry name" value="HTHLYSR"/>
</dbReference>
<dbReference type="SUPFAM" id="SSF46785">
    <property type="entry name" value="Winged helix' DNA-binding domain"/>
    <property type="match status" value="1"/>
</dbReference>
<dbReference type="Pfam" id="PF00126">
    <property type="entry name" value="HTH_1"/>
    <property type="match status" value="1"/>
</dbReference>
<dbReference type="Proteomes" id="UP000273675">
    <property type="component" value="Unassembled WGS sequence"/>
</dbReference>
<dbReference type="RefSeq" id="WP_121210850.1">
    <property type="nucleotide sequence ID" value="NZ_RBIM01000003.1"/>
</dbReference>
<evidence type="ECO:0000256" key="2">
    <source>
        <dbReference type="ARBA" id="ARBA00023015"/>
    </source>
</evidence>